<dbReference type="EMBL" id="JAQGDS010000001">
    <property type="protein sequence ID" value="KAJ6264948.1"/>
    <property type="molecule type" value="Genomic_DNA"/>
</dbReference>
<accession>A0AAD6J5L0</accession>
<organism evidence="1 2">
    <name type="scientific">Drechslerella dactyloides</name>
    <name type="common">Nematode-trapping fungus</name>
    <name type="synonym">Arthrobotrys dactyloides</name>
    <dbReference type="NCBI Taxonomy" id="74499"/>
    <lineage>
        <taxon>Eukaryota</taxon>
        <taxon>Fungi</taxon>
        <taxon>Dikarya</taxon>
        <taxon>Ascomycota</taxon>
        <taxon>Pezizomycotina</taxon>
        <taxon>Orbiliomycetes</taxon>
        <taxon>Orbiliales</taxon>
        <taxon>Orbiliaceae</taxon>
        <taxon>Drechslerella</taxon>
    </lineage>
</organism>
<sequence>MSDNDGGLTIHTIISIEAPQNTFSAPRFELRRLEAFKWVDVSSTVLWNRWIATSDPKEISKAQNPVVFELQPEVGLRLPIEVTATFDFKHAGGCEEYRNTAGSTFTLRMTNGNGLVLESHRQAVPQQGEQFKVSGFELLSTYRQPIGPCKVYGDWEWHINFPTRDGGLGRPFCYDLMHIGFVPLEDIVGINGTNENDSKYCMKHLVTQVWRLSGGNLRYSNMKPGTGIHSHSAGAPRYWVPRRDSPNLSVFNIPGFLAKSNPTNCSDLAMAVMLFSEELGSTPGGTLRKFLEISENMDPPLSGPGYEDDYVEKIFNETKSSTDEISPNHVCNADLSEGALEKVIRTVIPDLESIKLRTIGLMNTSINLNYGVKRHSRPESEFLLSLYQCETVSGATNFYRGSLSGYNNPQYLNPEPAKSAHIGLYAIGGWGGIQFVRDTVFVEIVDDSPCLKETEILRLAKALDGHLLAGKAETQRLKAIPSCILLSSEKISVPAIQEFTLKIKHDETHYALRDASIEFPDLVSPLGAGEYPGEQVFYASEGFDKRLRNPGTLRMRVLFRACKSEPDERYANHVCNADLTLSTISSEVRKTVPDAVRFRRDSIKVTPSYCRLVYQFTATSTDGTSTLDIHQCHEVKDAEYLFKCELKDLNVLAGVQLNPDKIGTYGIVCPGGIIRFTRDTIYIRIAGGALPGNELRDLAQALDKYFLAARATSRMKLSPKKFLPLCGSPATDVPQSLQYGEIWIPNSMDIISLLGGRTTTLIIPPDASHYRLTFLFVSDTKIVGLAESQKSHGHHTIIAKAAGETAVALAVLHKKTFHMSRSPAVIVKVTVLPSGVESWLIYDKIEAGDHPEFTAQTQSIDRFHQFPIEAW</sequence>
<evidence type="ECO:0000313" key="1">
    <source>
        <dbReference type="EMBL" id="KAJ6264948.1"/>
    </source>
</evidence>
<comment type="caution">
    <text evidence="1">The sequence shown here is derived from an EMBL/GenBank/DDBJ whole genome shotgun (WGS) entry which is preliminary data.</text>
</comment>
<name>A0AAD6J5L0_DREDA</name>
<evidence type="ECO:0000313" key="2">
    <source>
        <dbReference type="Proteomes" id="UP001221413"/>
    </source>
</evidence>
<proteinExistence type="predicted"/>
<keyword evidence="2" id="KW-1185">Reference proteome</keyword>
<reference evidence="1" key="1">
    <citation type="submission" date="2023-01" db="EMBL/GenBank/DDBJ databases">
        <title>The chitinases involved in constricting ring structure development in the nematode-trapping fungus Drechslerella dactyloides.</title>
        <authorList>
            <person name="Wang R."/>
            <person name="Zhang L."/>
            <person name="Tang P."/>
            <person name="Li S."/>
            <person name="Liang L."/>
        </authorList>
    </citation>
    <scope>NUCLEOTIDE SEQUENCE</scope>
    <source>
        <strain evidence="1">YMF1.00031</strain>
    </source>
</reference>
<protein>
    <submittedName>
        <fullName evidence="1">Uncharacterized protein</fullName>
    </submittedName>
</protein>
<dbReference type="Proteomes" id="UP001221413">
    <property type="component" value="Unassembled WGS sequence"/>
</dbReference>
<dbReference type="AlphaFoldDB" id="A0AAD6J5L0"/>
<gene>
    <name evidence="1" type="ORF">Dda_1101</name>
</gene>